<accession>A0A0K2SP55</accession>
<reference evidence="4" key="1">
    <citation type="submission" date="2015-07" db="EMBL/GenBank/DDBJ databases">
        <title>Complete genome sequence and phylogenetic analysis of Limnochorda pilosa.</title>
        <authorList>
            <person name="Watanabe M."/>
            <person name="Kojima H."/>
            <person name="Fukui M."/>
        </authorList>
    </citation>
    <scope>NUCLEOTIDE SEQUENCE [LARGE SCALE GENOMIC DNA]</scope>
    <source>
        <strain evidence="4">HC45</strain>
    </source>
</reference>
<dbReference type="STRING" id="1555112.LIP_3057"/>
<evidence type="ECO:0000256" key="1">
    <source>
        <dbReference type="SAM" id="MobiDB-lite"/>
    </source>
</evidence>
<dbReference type="InterPro" id="IPR001173">
    <property type="entry name" value="Glyco_trans_2-like"/>
</dbReference>
<reference evidence="4" key="2">
    <citation type="journal article" date="2016" name="Int. J. Syst. Evol. Microbiol.">
        <title>Complete genome sequence and cell structure of Limnochorda pilosa, a Gram-negative spore-former within the phylum Firmicutes.</title>
        <authorList>
            <person name="Watanabe M."/>
            <person name="Kojima H."/>
            <person name="Fukui M."/>
        </authorList>
    </citation>
    <scope>NUCLEOTIDE SEQUENCE [LARGE SCALE GENOMIC DNA]</scope>
    <source>
        <strain evidence="4">HC45</strain>
    </source>
</reference>
<feature type="domain" description="Glycosyltransferase 2-like" evidence="2">
    <location>
        <begin position="5"/>
        <end position="111"/>
    </location>
</feature>
<dbReference type="PANTHER" id="PTHR43685">
    <property type="entry name" value="GLYCOSYLTRANSFERASE"/>
    <property type="match status" value="1"/>
</dbReference>
<dbReference type="RefSeq" id="WP_068139876.1">
    <property type="nucleotide sequence ID" value="NZ_AP014924.1"/>
</dbReference>
<dbReference type="Pfam" id="PF00535">
    <property type="entry name" value="Glycos_transf_2"/>
    <property type="match status" value="1"/>
</dbReference>
<dbReference type="Proteomes" id="UP000065807">
    <property type="component" value="Chromosome"/>
</dbReference>
<protein>
    <submittedName>
        <fullName evidence="3">Family 2 glycosyl transferase</fullName>
    </submittedName>
</protein>
<dbReference type="AlphaFoldDB" id="A0A0K2SP55"/>
<dbReference type="InterPro" id="IPR050834">
    <property type="entry name" value="Glycosyltransf_2"/>
</dbReference>
<dbReference type="GO" id="GO:0016740">
    <property type="term" value="F:transferase activity"/>
    <property type="evidence" value="ECO:0007669"/>
    <property type="project" value="UniProtKB-KW"/>
</dbReference>
<dbReference type="KEGG" id="lpil:LIP_3057"/>
<dbReference type="SUPFAM" id="SSF53448">
    <property type="entry name" value="Nucleotide-diphospho-sugar transferases"/>
    <property type="match status" value="1"/>
</dbReference>
<evidence type="ECO:0000313" key="3">
    <source>
        <dbReference type="EMBL" id="BAS28886.1"/>
    </source>
</evidence>
<keyword evidence="4" id="KW-1185">Reference proteome</keyword>
<dbReference type="EMBL" id="AP014924">
    <property type="protein sequence ID" value="BAS28886.1"/>
    <property type="molecule type" value="Genomic_DNA"/>
</dbReference>
<keyword evidence="3" id="KW-0808">Transferase</keyword>
<evidence type="ECO:0000313" key="4">
    <source>
        <dbReference type="Proteomes" id="UP000065807"/>
    </source>
</evidence>
<sequence>MPEISLVIPTYNRREVLTEALRRLEAEGREGVPFEVVVVDDGSTDGTAESLADLQPPFPFRCLRQEHRGPAAARNRGIRAADAELILFLDSDLVPGQGLVAAHLEAHRQAARDPAGDRLIGHGPVIHVASLDEVERARPDVGDLSMAFFATGNVSVGRRHLLAAGLFDEAFAEYGWEDLELGLRLKQLGLVAQPVPAARGYHFKETFRVDHLPRACQRERERGHTAVLFFRKHPTWGVRTTTQLFGLTFWLDRLLARWAEDPRTWERLRQAEAAGRDRRVRVLARLITQHAYVQGLREGLAAKGASRVPSGDAAPDRSKAGEGEA</sequence>
<dbReference type="Gene3D" id="3.90.550.10">
    <property type="entry name" value="Spore Coat Polysaccharide Biosynthesis Protein SpsA, Chain A"/>
    <property type="match status" value="1"/>
</dbReference>
<feature type="region of interest" description="Disordered" evidence="1">
    <location>
        <begin position="303"/>
        <end position="325"/>
    </location>
</feature>
<feature type="compositionally biased region" description="Basic and acidic residues" evidence="1">
    <location>
        <begin position="314"/>
        <end position="325"/>
    </location>
</feature>
<proteinExistence type="predicted"/>
<dbReference type="OrthoDB" id="9812302at2"/>
<dbReference type="PANTHER" id="PTHR43685:SF3">
    <property type="entry name" value="SLR2126 PROTEIN"/>
    <property type="match status" value="1"/>
</dbReference>
<dbReference type="InterPro" id="IPR029044">
    <property type="entry name" value="Nucleotide-diphossugar_trans"/>
</dbReference>
<gene>
    <name evidence="3" type="ORF">LIP_3057</name>
</gene>
<name>A0A0K2SP55_LIMPI</name>
<organism evidence="3 4">
    <name type="scientific">Limnochorda pilosa</name>
    <dbReference type="NCBI Taxonomy" id="1555112"/>
    <lineage>
        <taxon>Bacteria</taxon>
        <taxon>Bacillati</taxon>
        <taxon>Bacillota</taxon>
        <taxon>Limnochordia</taxon>
        <taxon>Limnochordales</taxon>
        <taxon>Limnochordaceae</taxon>
        <taxon>Limnochorda</taxon>
    </lineage>
</organism>
<evidence type="ECO:0000259" key="2">
    <source>
        <dbReference type="Pfam" id="PF00535"/>
    </source>
</evidence>